<dbReference type="Pfam" id="PF14464">
    <property type="entry name" value="Prok-JAB"/>
    <property type="match status" value="1"/>
</dbReference>
<evidence type="ECO:0000259" key="7">
    <source>
        <dbReference type="PROSITE" id="PS50249"/>
    </source>
</evidence>
<keyword evidence="3" id="KW-0378">Hydrolase</keyword>
<feature type="domain" description="MPN" evidence="7">
    <location>
        <begin position="3"/>
        <end position="151"/>
    </location>
</feature>
<feature type="region of interest" description="Disordered" evidence="6">
    <location>
        <begin position="153"/>
        <end position="189"/>
    </location>
</feature>
<dbReference type="PANTHER" id="PTHR34858">
    <property type="entry name" value="CYSO-CYSTEINE PEPTIDASE"/>
    <property type="match status" value="1"/>
</dbReference>
<evidence type="ECO:0000313" key="9">
    <source>
        <dbReference type="Proteomes" id="UP000238634"/>
    </source>
</evidence>
<evidence type="ECO:0000256" key="5">
    <source>
        <dbReference type="ARBA" id="ARBA00023049"/>
    </source>
</evidence>
<dbReference type="SMART" id="SM00232">
    <property type="entry name" value="JAB_MPN"/>
    <property type="match status" value="1"/>
</dbReference>
<keyword evidence="5" id="KW-0482">Metalloprotease</keyword>
<evidence type="ECO:0000256" key="6">
    <source>
        <dbReference type="SAM" id="MobiDB-lite"/>
    </source>
</evidence>
<dbReference type="PROSITE" id="PS50249">
    <property type="entry name" value="MPN"/>
    <property type="match status" value="1"/>
</dbReference>
<dbReference type="InterPro" id="IPR051929">
    <property type="entry name" value="VirAsm_ModProt"/>
</dbReference>
<dbReference type="GO" id="GO:0008270">
    <property type="term" value="F:zinc ion binding"/>
    <property type="evidence" value="ECO:0007669"/>
    <property type="project" value="TreeGrafter"/>
</dbReference>
<dbReference type="OrthoDB" id="9802958at2"/>
<evidence type="ECO:0000256" key="1">
    <source>
        <dbReference type="ARBA" id="ARBA00022670"/>
    </source>
</evidence>
<dbReference type="PANTHER" id="PTHR34858:SF1">
    <property type="entry name" value="CYSO-CYSTEINE PEPTIDASE"/>
    <property type="match status" value="1"/>
</dbReference>
<dbReference type="CDD" id="cd08070">
    <property type="entry name" value="MPN_like"/>
    <property type="match status" value="1"/>
</dbReference>
<gene>
    <name evidence="8" type="ORF">C7B65_05885</name>
</gene>
<dbReference type="GO" id="GO:0008235">
    <property type="term" value="F:metalloexopeptidase activity"/>
    <property type="evidence" value="ECO:0007669"/>
    <property type="project" value="TreeGrafter"/>
</dbReference>
<dbReference type="EMBL" id="PVWG01000004">
    <property type="protein sequence ID" value="PSB20935.1"/>
    <property type="molecule type" value="Genomic_DNA"/>
</dbReference>
<dbReference type="Gene3D" id="3.40.140.10">
    <property type="entry name" value="Cytidine Deaminase, domain 2"/>
    <property type="match status" value="1"/>
</dbReference>
<evidence type="ECO:0000256" key="3">
    <source>
        <dbReference type="ARBA" id="ARBA00022801"/>
    </source>
</evidence>
<comment type="caution">
    <text evidence="8">The sequence shown here is derived from an EMBL/GenBank/DDBJ whole genome shotgun (WGS) entry which is preliminary data.</text>
</comment>
<dbReference type="STRING" id="1920490.GCA_001895925_03557"/>
<dbReference type="FunFam" id="3.40.140.10:FF:000085">
    <property type="entry name" value="Mov34/MPN/PAD-1 family protein"/>
    <property type="match status" value="1"/>
</dbReference>
<dbReference type="AlphaFoldDB" id="A0A2T1DKF1"/>
<dbReference type="GO" id="GO:0006508">
    <property type="term" value="P:proteolysis"/>
    <property type="evidence" value="ECO:0007669"/>
    <property type="project" value="UniProtKB-KW"/>
</dbReference>
<sequence>MVLKLDPDPLQAIVAHAESTYPEECCGLLLGSADSTSNAVVEVKPVENCWSAEPALPSELRQALTAPVESLDKTRRYEIAPEAMLAAMREGRDRNLAIVGIYHSHPDQPAVPSECDRQLAWQHYSYVIVSVERGSAIEGRSWRLDANHQFQPEKILQSSSAEMPSENWERMSMGNGRSVSQKPVPHYPV</sequence>
<protein>
    <recommendedName>
        <fullName evidence="7">MPN domain-containing protein</fullName>
    </recommendedName>
</protein>
<proteinExistence type="predicted"/>
<evidence type="ECO:0000313" key="8">
    <source>
        <dbReference type="EMBL" id="PSB20935.1"/>
    </source>
</evidence>
<dbReference type="Proteomes" id="UP000238634">
    <property type="component" value="Unassembled WGS sequence"/>
</dbReference>
<name>A0A2T1DKF1_9CYAN</name>
<dbReference type="InterPro" id="IPR000555">
    <property type="entry name" value="JAMM/MPN+_dom"/>
</dbReference>
<dbReference type="RefSeq" id="WP_073070650.1">
    <property type="nucleotide sequence ID" value="NZ_MPPI01000008.1"/>
</dbReference>
<reference evidence="8 9" key="1">
    <citation type="submission" date="2018-02" db="EMBL/GenBank/DDBJ databases">
        <authorList>
            <person name="Cohen D.B."/>
            <person name="Kent A.D."/>
        </authorList>
    </citation>
    <scope>NUCLEOTIDE SEQUENCE [LARGE SCALE GENOMIC DNA]</scope>
    <source>
        <strain evidence="8 9">ULC007</strain>
    </source>
</reference>
<evidence type="ECO:0000256" key="4">
    <source>
        <dbReference type="ARBA" id="ARBA00022833"/>
    </source>
</evidence>
<evidence type="ECO:0000256" key="2">
    <source>
        <dbReference type="ARBA" id="ARBA00022723"/>
    </source>
</evidence>
<accession>A0A2T1DKF1</accession>
<keyword evidence="9" id="KW-1185">Reference proteome</keyword>
<keyword evidence="4" id="KW-0862">Zinc</keyword>
<reference evidence="8 9" key="2">
    <citation type="submission" date="2018-03" db="EMBL/GenBank/DDBJ databases">
        <title>The ancient ancestry and fast evolution of plastids.</title>
        <authorList>
            <person name="Moore K.R."/>
            <person name="Magnabosco C."/>
            <person name="Momper L."/>
            <person name="Gold D.A."/>
            <person name="Bosak T."/>
            <person name="Fournier G.P."/>
        </authorList>
    </citation>
    <scope>NUCLEOTIDE SEQUENCE [LARGE SCALE GENOMIC DNA]</scope>
    <source>
        <strain evidence="8 9">ULC007</strain>
    </source>
</reference>
<dbReference type="InterPro" id="IPR028090">
    <property type="entry name" value="JAB_dom_prok"/>
</dbReference>
<dbReference type="SUPFAM" id="SSF102712">
    <property type="entry name" value="JAB1/MPN domain"/>
    <property type="match status" value="1"/>
</dbReference>
<dbReference type="InterPro" id="IPR037518">
    <property type="entry name" value="MPN"/>
</dbReference>
<keyword evidence="1" id="KW-0645">Protease</keyword>
<organism evidence="8 9">
    <name type="scientific">Phormidesmis priestleyi ULC007</name>
    <dbReference type="NCBI Taxonomy" id="1920490"/>
    <lineage>
        <taxon>Bacteria</taxon>
        <taxon>Bacillati</taxon>
        <taxon>Cyanobacteriota</taxon>
        <taxon>Cyanophyceae</taxon>
        <taxon>Leptolyngbyales</taxon>
        <taxon>Leptolyngbyaceae</taxon>
        <taxon>Phormidesmis</taxon>
    </lineage>
</organism>
<keyword evidence="2" id="KW-0479">Metal-binding</keyword>